<feature type="non-terminal residue" evidence="1">
    <location>
        <position position="1"/>
    </location>
</feature>
<evidence type="ECO:0000313" key="1">
    <source>
        <dbReference type="EMBL" id="CAG8778696.1"/>
    </source>
</evidence>
<keyword evidence="2" id="KW-1185">Reference proteome</keyword>
<feature type="non-terminal residue" evidence="1">
    <location>
        <position position="96"/>
    </location>
</feature>
<protein>
    <submittedName>
        <fullName evidence="1">4280_t:CDS:1</fullName>
    </submittedName>
</protein>
<accession>A0ACA9R638</accession>
<organism evidence="1 2">
    <name type="scientific">Racocetra persica</name>
    <dbReference type="NCBI Taxonomy" id="160502"/>
    <lineage>
        <taxon>Eukaryota</taxon>
        <taxon>Fungi</taxon>
        <taxon>Fungi incertae sedis</taxon>
        <taxon>Mucoromycota</taxon>
        <taxon>Glomeromycotina</taxon>
        <taxon>Glomeromycetes</taxon>
        <taxon>Diversisporales</taxon>
        <taxon>Gigasporaceae</taxon>
        <taxon>Racocetra</taxon>
    </lineage>
</organism>
<proteinExistence type="predicted"/>
<dbReference type="Proteomes" id="UP000789920">
    <property type="component" value="Unassembled WGS sequence"/>
</dbReference>
<sequence length="96" mass="11105">WDRAVSSIREFRINVRTNQTLFEGKCEVSVILNDSKIQIWTDRSSFNNGTTRAQAGHKGNYSNEQADKLSKIDWDRVVLSIHNTEYESSIRVREST</sequence>
<gene>
    <name evidence="1" type="ORF">RPERSI_LOCUS17264</name>
</gene>
<name>A0ACA9R638_9GLOM</name>
<reference evidence="1" key="1">
    <citation type="submission" date="2021-06" db="EMBL/GenBank/DDBJ databases">
        <authorList>
            <person name="Kallberg Y."/>
            <person name="Tangrot J."/>
            <person name="Rosling A."/>
        </authorList>
    </citation>
    <scope>NUCLEOTIDE SEQUENCE</scope>
    <source>
        <strain evidence="1">MA461A</strain>
    </source>
</reference>
<evidence type="ECO:0000313" key="2">
    <source>
        <dbReference type="Proteomes" id="UP000789920"/>
    </source>
</evidence>
<comment type="caution">
    <text evidence="1">The sequence shown here is derived from an EMBL/GenBank/DDBJ whole genome shotgun (WGS) entry which is preliminary data.</text>
</comment>
<dbReference type="EMBL" id="CAJVQC010043998">
    <property type="protein sequence ID" value="CAG8778696.1"/>
    <property type="molecule type" value="Genomic_DNA"/>
</dbReference>